<evidence type="ECO:0000313" key="1">
    <source>
        <dbReference type="EMBL" id="MBC5731165.1"/>
    </source>
</evidence>
<protein>
    <recommendedName>
        <fullName evidence="3">DUF3806 domain-containing protein</fullName>
    </recommendedName>
</protein>
<comment type="caution">
    <text evidence="1">The sequence shown here is derived from an EMBL/GenBank/DDBJ whole genome shotgun (WGS) entry which is preliminary data.</text>
</comment>
<name>A0ABR7HUI3_9FIRM</name>
<sequence length="150" mass="16669">MRFLDALFGKKKRPTLLEDLATARDWIAEALIFSGYQADHTLESLREIDRFFEEQSGPGGLLSQQRGQRLFGLGAYIGDVLIRTYGGHWVTDDQDPQGELNVAVQLDNGSMVWPVQRAMKRYQNGPDDGIYLYGAALGSHGAHAQNQGSK</sequence>
<organism evidence="1 2">
    <name type="scientific">Pseudoflavonifractor hominis</name>
    <dbReference type="NCBI Taxonomy" id="2763059"/>
    <lineage>
        <taxon>Bacteria</taxon>
        <taxon>Bacillati</taxon>
        <taxon>Bacillota</taxon>
        <taxon>Clostridia</taxon>
        <taxon>Eubacteriales</taxon>
        <taxon>Oscillospiraceae</taxon>
        <taxon>Pseudoflavonifractor</taxon>
    </lineage>
</organism>
<evidence type="ECO:0000313" key="2">
    <source>
        <dbReference type="Proteomes" id="UP000660021"/>
    </source>
</evidence>
<reference evidence="1 2" key="1">
    <citation type="submission" date="2020-08" db="EMBL/GenBank/DDBJ databases">
        <title>Genome public.</title>
        <authorList>
            <person name="Liu C."/>
            <person name="Sun Q."/>
        </authorList>
    </citation>
    <scope>NUCLEOTIDE SEQUENCE [LARGE SCALE GENOMIC DNA]</scope>
    <source>
        <strain evidence="1 2">New-38</strain>
    </source>
</reference>
<evidence type="ECO:0008006" key="3">
    <source>
        <dbReference type="Google" id="ProtNLM"/>
    </source>
</evidence>
<dbReference type="Proteomes" id="UP000660021">
    <property type="component" value="Unassembled WGS sequence"/>
</dbReference>
<dbReference type="EMBL" id="JACOPR010000005">
    <property type="protein sequence ID" value="MBC5731165.1"/>
    <property type="molecule type" value="Genomic_DNA"/>
</dbReference>
<proteinExistence type="predicted"/>
<accession>A0ABR7HUI3</accession>
<keyword evidence="2" id="KW-1185">Reference proteome</keyword>
<gene>
    <name evidence="1" type="ORF">H8S34_10030</name>
</gene>
<dbReference type="RefSeq" id="WP_101693069.1">
    <property type="nucleotide sequence ID" value="NZ_JACOPR010000005.1"/>
</dbReference>